<dbReference type="Pfam" id="PF13551">
    <property type="entry name" value="HTH_29"/>
    <property type="match status" value="1"/>
</dbReference>
<organism evidence="1 2">
    <name type="scientific">Kouleothrix aurantiaca</name>
    <dbReference type="NCBI Taxonomy" id="186479"/>
    <lineage>
        <taxon>Bacteria</taxon>
        <taxon>Bacillati</taxon>
        <taxon>Chloroflexota</taxon>
        <taxon>Chloroflexia</taxon>
        <taxon>Chloroflexales</taxon>
        <taxon>Roseiflexineae</taxon>
        <taxon>Roseiflexaceae</taxon>
        <taxon>Kouleothrix</taxon>
    </lineage>
</organism>
<comment type="caution">
    <text evidence="1">The sequence shown here is derived from an EMBL/GenBank/DDBJ whole genome shotgun (WGS) entry which is preliminary data.</text>
</comment>
<proteinExistence type="predicted"/>
<dbReference type="AlphaFoldDB" id="A0A0P9DES3"/>
<dbReference type="SUPFAM" id="SSF46689">
    <property type="entry name" value="Homeodomain-like"/>
    <property type="match status" value="1"/>
</dbReference>
<evidence type="ECO:0000313" key="1">
    <source>
        <dbReference type="EMBL" id="KPV54171.1"/>
    </source>
</evidence>
<dbReference type="Proteomes" id="UP000050509">
    <property type="component" value="Unassembled WGS sequence"/>
</dbReference>
<keyword evidence="2" id="KW-1185">Reference proteome</keyword>
<name>A0A0P9DES3_9CHLR</name>
<sequence length="177" mass="19949">MRKRTFDLGDEAVRALEAAYHATTNGPERTRFQAVRLYGQGYSAADILAITGTPRSSLMDWCRAYRSGGIAALTDHRRGGNSAKLRPEQIDDLSGKLRLYTPRSLFGPDTATADGLVWTVPDLKRAVEFWYSVSYQSATSYYTLFARCTFSYHQPTTVFKSRRETVVAEFEAQLEKN</sequence>
<gene>
    <name evidence="1" type="ORF">SE17_05385</name>
</gene>
<dbReference type="InterPro" id="IPR009057">
    <property type="entry name" value="Homeodomain-like_sf"/>
</dbReference>
<dbReference type="EMBL" id="LJCR01000101">
    <property type="protein sequence ID" value="KPV54171.1"/>
    <property type="molecule type" value="Genomic_DNA"/>
</dbReference>
<protein>
    <recommendedName>
        <fullName evidence="3">Transposase</fullName>
    </recommendedName>
</protein>
<accession>A0A0P9DES3</accession>
<reference evidence="1 2" key="1">
    <citation type="submission" date="2015-09" db="EMBL/GenBank/DDBJ databases">
        <title>Draft genome sequence of Kouleothrix aurantiaca JCM 19913.</title>
        <authorList>
            <person name="Hemp J."/>
        </authorList>
    </citation>
    <scope>NUCLEOTIDE SEQUENCE [LARGE SCALE GENOMIC DNA]</scope>
    <source>
        <strain evidence="1 2">COM-B</strain>
    </source>
</reference>
<evidence type="ECO:0008006" key="3">
    <source>
        <dbReference type="Google" id="ProtNLM"/>
    </source>
</evidence>
<evidence type="ECO:0000313" key="2">
    <source>
        <dbReference type="Proteomes" id="UP000050509"/>
    </source>
</evidence>